<keyword evidence="2" id="KW-1185">Reference proteome</keyword>
<protein>
    <submittedName>
        <fullName evidence="1">Uncharacterized protein</fullName>
    </submittedName>
</protein>
<sequence>MFFQKSISCIGHQRVLYTIWMVVNIEALGVYMELFDSAATDLYDVFLLDGRQVGRFQIRYHLF</sequence>
<comment type="caution">
    <text evidence="1">The sequence shown here is derived from an EMBL/GenBank/DDBJ whole genome shotgun (WGS) entry which is preliminary data.</text>
</comment>
<dbReference type="Proteomes" id="UP000092578">
    <property type="component" value="Unassembled WGS sequence"/>
</dbReference>
<reference evidence="2" key="1">
    <citation type="submission" date="2016-05" db="EMBL/GenBank/DDBJ databases">
        <authorList>
            <person name="Liu B."/>
            <person name="Wang J."/>
            <person name="Zhu Y."/>
            <person name="Liu G."/>
            <person name="Chen Q."/>
            <person name="Chen Z."/>
            <person name="Lan J."/>
            <person name="Che J."/>
            <person name="Ge C."/>
            <person name="Shi H."/>
            <person name="Pan Z."/>
            <person name="Liu X."/>
        </authorList>
    </citation>
    <scope>NUCLEOTIDE SEQUENCE [LARGE SCALE GENOMIC DNA]</scope>
    <source>
        <strain evidence="2">FJAT-27215</strain>
    </source>
</reference>
<dbReference type="RefSeq" id="WP_065411773.1">
    <property type="nucleotide sequence ID" value="NZ_MAYT01000029.1"/>
</dbReference>
<dbReference type="AlphaFoldDB" id="A0A1B9AGD6"/>
<organism evidence="1 2">
    <name type="scientific">Pseudobacillus wudalianchiensis</name>
    <dbReference type="NCBI Taxonomy" id="1743143"/>
    <lineage>
        <taxon>Bacteria</taxon>
        <taxon>Bacillati</taxon>
        <taxon>Bacillota</taxon>
        <taxon>Bacilli</taxon>
        <taxon>Bacillales</taxon>
        <taxon>Bacillaceae</taxon>
        <taxon>Pseudobacillus</taxon>
    </lineage>
</organism>
<evidence type="ECO:0000313" key="1">
    <source>
        <dbReference type="EMBL" id="OCA82900.1"/>
    </source>
</evidence>
<name>A0A1B9AGD6_9BACI</name>
<gene>
    <name evidence="1" type="ORF">A8F95_14335</name>
</gene>
<accession>A0A1B9AGD6</accession>
<evidence type="ECO:0000313" key="2">
    <source>
        <dbReference type="Proteomes" id="UP000092578"/>
    </source>
</evidence>
<proteinExistence type="predicted"/>
<dbReference type="EMBL" id="MAYT01000029">
    <property type="protein sequence ID" value="OCA82900.1"/>
    <property type="molecule type" value="Genomic_DNA"/>
</dbReference>